<evidence type="ECO:0000313" key="1">
    <source>
        <dbReference type="EMBL" id="SHK66775.1"/>
    </source>
</evidence>
<dbReference type="Pfam" id="PF06754">
    <property type="entry name" value="PhnG"/>
    <property type="match status" value="1"/>
</dbReference>
<dbReference type="GO" id="GO:0015716">
    <property type="term" value="P:organic phosphonate transport"/>
    <property type="evidence" value="ECO:0007669"/>
    <property type="project" value="InterPro"/>
</dbReference>
<dbReference type="STRING" id="564117.SAMN05216369_2736"/>
<name>A0A1M6UBZ9_9GAMM</name>
<dbReference type="GO" id="GO:0019634">
    <property type="term" value="P:organic phosphonate metabolic process"/>
    <property type="evidence" value="ECO:0007669"/>
    <property type="project" value="InterPro"/>
</dbReference>
<evidence type="ECO:0000313" key="2">
    <source>
        <dbReference type="Proteomes" id="UP000184497"/>
    </source>
</evidence>
<dbReference type="RefSeq" id="WP_072798493.1">
    <property type="nucleotide sequence ID" value="NZ_FRAQ01000002.1"/>
</dbReference>
<protein>
    <submittedName>
        <fullName evidence="1">Alpha-D-ribose 1-methylphosphonate 5-triphosphate synthase subunit PhnG</fullName>
    </submittedName>
</protein>
<proteinExistence type="predicted"/>
<dbReference type="OrthoDB" id="530475at2"/>
<keyword evidence="2" id="KW-1185">Reference proteome</keyword>
<dbReference type="Proteomes" id="UP000184497">
    <property type="component" value="Unassembled WGS sequence"/>
</dbReference>
<dbReference type="InterPro" id="IPR009609">
    <property type="entry name" value="Phosphonate_metab_PhnG"/>
</dbReference>
<reference evidence="2" key="1">
    <citation type="submission" date="2016-11" db="EMBL/GenBank/DDBJ databases">
        <authorList>
            <person name="Varghese N."/>
            <person name="Submissions S."/>
        </authorList>
    </citation>
    <scope>NUCLEOTIDE SEQUENCE [LARGE SCALE GENOMIC DNA]</scope>
    <source>
        <strain evidence="2">CGMCC 1.10835</strain>
    </source>
</reference>
<accession>A0A1M6UBZ9</accession>
<dbReference type="EMBL" id="FRAQ01000002">
    <property type="protein sequence ID" value="SHK66775.1"/>
    <property type="molecule type" value="Genomic_DNA"/>
</dbReference>
<organism evidence="1 2">
    <name type="scientific">Marinobacter antarcticus</name>
    <dbReference type="NCBI Taxonomy" id="564117"/>
    <lineage>
        <taxon>Bacteria</taxon>
        <taxon>Pseudomonadati</taxon>
        <taxon>Pseudomonadota</taxon>
        <taxon>Gammaproteobacteria</taxon>
        <taxon>Pseudomonadales</taxon>
        <taxon>Marinobacteraceae</taxon>
        <taxon>Marinobacter</taxon>
    </lineage>
</organism>
<sequence length="152" mass="16962">MNETPQASEKEAIKQRQHWMAVLARANEAELENSLGCLDLPEYRSLRAPEIGLAMVRGRTGGTGQPFNLGETTMTRCVIETVSGARGFGYVRGRNRRHAELAAIFDALLQERPELGQSVIQPLYDQWQAARSLQARKAASTRVDFMTMVRGE</sequence>
<dbReference type="NCBIfam" id="TIGR03293">
    <property type="entry name" value="PhnG_redo"/>
    <property type="match status" value="1"/>
</dbReference>
<gene>
    <name evidence="1" type="ORF">SAMN05216369_2736</name>
</gene>
<dbReference type="AlphaFoldDB" id="A0A1M6UBZ9"/>